<dbReference type="HAMAP" id="MF_00791">
    <property type="entry name" value="ApaG"/>
    <property type="match status" value="1"/>
</dbReference>
<protein>
    <recommendedName>
        <fullName evidence="1 2">Protein ApaG</fullName>
    </recommendedName>
</protein>
<proteinExistence type="inferred from homology"/>
<organism evidence="4 5">
    <name type="scientific">Chitinilyticum piscinae</name>
    <dbReference type="NCBI Taxonomy" id="2866724"/>
    <lineage>
        <taxon>Bacteria</taxon>
        <taxon>Pseudomonadati</taxon>
        <taxon>Pseudomonadota</taxon>
        <taxon>Betaproteobacteria</taxon>
        <taxon>Neisseriales</taxon>
        <taxon>Chitinibacteraceae</taxon>
        <taxon>Chitinilyticum</taxon>
    </lineage>
</organism>
<dbReference type="InterPro" id="IPR023065">
    <property type="entry name" value="Uncharacterised_ApaG"/>
</dbReference>
<gene>
    <name evidence="2 4" type="primary">apaG</name>
    <name evidence="4" type="ORF">INR99_15410</name>
</gene>
<dbReference type="Gene3D" id="2.60.40.1470">
    <property type="entry name" value="ApaG domain"/>
    <property type="match status" value="1"/>
</dbReference>
<evidence type="ECO:0000313" key="4">
    <source>
        <dbReference type="EMBL" id="MBE9610726.1"/>
    </source>
</evidence>
<dbReference type="AlphaFoldDB" id="A0A8J7FPH0"/>
<evidence type="ECO:0000259" key="3">
    <source>
        <dbReference type="PROSITE" id="PS51087"/>
    </source>
</evidence>
<dbReference type="PANTHER" id="PTHR14289:SF16">
    <property type="entry name" value="POLYMERASE DELTA-INTERACTING PROTEIN 2"/>
    <property type="match status" value="1"/>
</dbReference>
<dbReference type="Proteomes" id="UP000604481">
    <property type="component" value="Unassembled WGS sequence"/>
</dbReference>
<accession>A0A8J7FPH0</accession>
<evidence type="ECO:0000256" key="1">
    <source>
        <dbReference type="ARBA" id="ARBA00017693"/>
    </source>
</evidence>
<dbReference type="PROSITE" id="PS51087">
    <property type="entry name" value="APAG"/>
    <property type="match status" value="1"/>
</dbReference>
<name>A0A8J7FPH0_9NEIS</name>
<dbReference type="SUPFAM" id="SSF110069">
    <property type="entry name" value="ApaG-like"/>
    <property type="match status" value="1"/>
</dbReference>
<keyword evidence="5" id="KW-1185">Reference proteome</keyword>
<evidence type="ECO:0000256" key="2">
    <source>
        <dbReference type="HAMAP-Rule" id="MF_00791"/>
    </source>
</evidence>
<dbReference type="InterPro" id="IPR007474">
    <property type="entry name" value="ApaG_domain"/>
</dbReference>
<evidence type="ECO:0000313" key="5">
    <source>
        <dbReference type="Proteomes" id="UP000604481"/>
    </source>
</evidence>
<dbReference type="PANTHER" id="PTHR14289">
    <property type="entry name" value="F-BOX ONLY PROTEIN 3"/>
    <property type="match status" value="1"/>
</dbReference>
<comment type="caution">
    <text evidence="4">The sequence shown here is derived from an EMBL/GenBank/DDBJ whole genome shotgun (WGS) entry which is preliminary data.</text>
</comment>
<dbReference type="InterPro" id="IPR036767">
    <property type="entry name" value="ApaG_sf"/>
</dbReference>
<dbReference type="NCBIfam" id="NF003967">
    <property type="entry name" value="PRK05461.1"/>
    <property type="match status" value="1"/>
</dbReference>
<feature type="domain" description="ApaG" evidence="3">
    <location>
        <begin position="1"/>
        <end position="125"/>
    </location>
</feature>
<dbReference type="Pfam" id="PF04379">
    <property type="entry name" value="DUF525"/>
    <property type="match status" value="1"/>
</dbReference>
<reference evidence="4 5" key="1">
    <citation type="submission" date="2020-10" db="EMBL/GenBank/DDBJ databases">
        <title>The genome sequence of Chitinilyticum litopenaei 4Y14.</title>
        <authorList>
            <person name="Liu Y."/>
        </authorList>
    </citation>
    <scope>NUCLEOTIDE SEQUENCE [LARGE SCALE GENOMIC DNA]</scope>
    <source>
        <strain evidence="4 5">4Y14</strain>
    </source>
</reference>
<sequence>MSERYPVTVEVICRFVDEQSNLATDQYVFAYHITITNQADVPVQLLTRHWIITDMHGAVQEVRGDGVVGEQPRLQPGQSFEYTSGVTLKTPAGTMQGSYGLVTMDGEAFSTPIPEFRLLLPRVLH</sequence>
<dbReference type="EMBL" id="JADFUA010000012">
    <property type="protein sequence ID" value="MBE9610726.1"/>
    <property type="molecule type" value="Genomic_DNA"/>
</dbReference>
<dbReference type="GO" id="GO:0070987">
    <property type="term" value="P:error-free translesion synthesis"/>
    <property type="evidence" value="ECO:0007669"/>
    <property type="project" value="TreeGrafter"/>
</dbReference>